<evidence type="ECO:0000256" key="2">
    <source>
        <dbReference type="ARBA" id="ARBA00022737"/>
    </source>
</evidence>
<evidence type="ECO:0000313" key="3">
    <source>
        <dbReference type="EMBL" id="GGM78653.1"/>
    </source>
</evidence>
<dbReference type="InterPro" id="IPR005492">
    <property type="entry name" value="EPTP"/>
</dbReference>
<gene>
    <name evidence="3" type="ORF">GCM10007977_095310</name>
</gene>
<dbReference type="AlphaFoldDB" id="A0A917X595"/>
<keyword evidence="4" id="KW-1185">Reference proteome</keyword>
<reference evidence="3" key="1">
    <citation type="journal article" date="2014" name="Int. J. Syst. Evol. Microbiol.">
        <title>Complete genome sequence of Corynebacterium casei LMG S-19264T (=DSM 44701T), isolated from a smear-ripened cheese.</title>
        <authorList>
            <consortium name="US DOE Joint Genome Institute (JGI-PGF)"/>
            <person name="Walter F."/>
            <person name="Albersmeier A."/>
            <person name="Kalinowski J."/>
            <person name="Ruckert C."/>
        </authorList>
    </citation>
    <scope>NUCLEOTIDE SEQUENCE</scope>
    <source>
        <strain evidence="3">JCM 19831</strain>
    </source>
</reference>
<dbReference type="RefSeq" id="WP_190256693.1">
    <property type="nucleotide sequence ID" value="NZ_BMPI01000078.1"/>
</dbReference>
<comment type="caution">
    <text evidence="3">The sequence shown here is derived from an EMBL/GenBank/DDBJ whole genome shotgun (WGS) entry which is preliminary data.</text>
</comment>
<dbReference type="InterPro" id="IPR009039">
    <property type="entry name" value="EAR"/>
</dbReference>
<evidence type="ECO:0008006" key="5">
    <source>
        <dbReference type="Google" id="ProtNLM"/>
    </source>
</evidence>
<dbReference type="EMBL" id="BMPI01000078">
    <property type="protein sequence ID" value="GGM78653.1"/>
    <property type="molecule type" value="Genomic_DNA"/>
</dbReference>
<keyword evidence="2" id="KW-0677">Repeat</keyword>
<proteinExistence type="predicted"/>
<sequence>MQASLREIQRIPTSGARAVKSFTVGGLDLLAIPQLAYDVPGGVIGMNAGDSETALLLLRRRGDEYVPHAELPGPGGEDAELFRIGDRTFLAVACIRTGSGPYRFDTESLVYEWSGGEFRLFQKISTVAAKQFKHWRAGDRHFLGLAQGLGLHDLGVDNRDSMIFEWDGTSFVEFQHIPSRWAYNWHPFEAGGDLFVAHADHAGPSTLYRWNSDRYVPHQELLPAGGRAFADFVRDGVHFLVAVSIANQPVVMAYDGGRFAPAGTLTGPGAREVKVVEVDGQGYLIRINFITGTPMLPQPSLKSQIYAIGRGGRLGVVAEFPTSGGTDADVIAIEDGSVRFAVSNGLSGDVRFATESVIYEFRPNVRETV</sequence>
<reference evidence="3" key="2">
    <citation type="submission" date="2020-09" db="EMBL/GenBank/DDBJ databases">
        <authorList>
            <person name="Sun Q."/>
            <person name="Ohkuma M."/>
        </authorList>
    </citation>
    <scope>NUCLEOTIDE SEQUENCE</scope>
    <source>
        <strain evidence="3">JCM 19831</strain>
    </source>
</reference>
<dbReference type="GO" id="GO:0007165">
    <property type="term" value="P:signal transduction"/>
    <property type="evidence" value="ECO:0007669"/>
    <property type="project" value="TreeGrafter"/>
</dbReference>
<evidence type="ECO:0000256" key="1">
    <source>
        <dbReference type="ARBA" id="ARBA00022729"/>
    </source>
</evidence>
<keyword evidence="1" id="KW-0732">Signal</keyword>
<name>A0A917X595_9ACTN</name>
<dbReference type="PANTHER" id="PTHR15261:SF4">
    <property type="entry name" value="THROMBOSPONDIN-TYPE LAMININ G DOMAIN AND EAR REPEAT-CONTAINING PROTEIN"/>
    <property type="match status" value="1"/>
</dbReference>
<accession>A0A917X595</accession>
<protein>
    <recommendedName>
        <fullName evidence="5">EPTP domain-containing protein</fullName>
    </recommendedName>
</protein>
<dbReference type="Pfam" id="PF03736">
    <property type="entry name" value="EPTP"/>
    <property type="match status" value="2"/>
</dbReference>
<dbReference type="PANTHER" id="PTHR15261">
    <property type="entry name" value="THROMBOSPONDIN-TYPE LAMININ G DOMAIN AND EAR REPEAT-CONTAINING"/>
    <property type="match status" value="1"/>
</dbReference>
<organism evidence="3 4">
    <name type="scientific">Dactylosporangium sucinum</name>
    <dbReference type="NCBI Taxonomy" id="1424081"/>
    <lineage>
        <taxon>Bacteria</taxon>
        <taxon>Bacillati</taxon>
        <taxon>Actinomycetota</taxon>
        <taxon>Actinomycetes</taxon>
        <taxon>Micromonosporales</taxon>
        <taxon>Micromonosporaceae</taxon>
        <taxon>Dactylosporangium</taxon>
    </lineage>
</organism>
<evidence type="ECO:0000313" key="4">
    <source>
        <dbReference type="Proteomes" id="UP000642070"/>
    </source>
</evidence>
<dbReference type="PROSITE" id="PS50912">
    <property type="entry name" value="EAR"/>
    <property type="match status" value="3"/>
</dbReference>
<dbReference type="Proteomes" id="UP000642070">
    <property type="component" value="Unassembled WGS sequence"/>
</dbReference>